<gene>
    <name evidence="8" type="ORF">OAUR00152_LOCUS18312</name>
    <name evidence="9" type="ORF">OAUR00152_LOCUS18313</name>
</gene>
<accession>A0A6U6FFW6</accession>
<evidence type="ECO:0000256" key="3">
    <source>
        <dbReference type="ARBA" id="ARBA00022989"/>
    </source>
</evidence>
<feature type="transmembrane region" description="Helical" evidence="6">
    <location>
        <begin position="36"/>
        <end position="54"/>
    </location>
</feature>
<sequence>MHSTIVDSARDMANKIGPDVFLLCEMVQMHYQGIRYLNWVDVVCIMWCLAYIVSPLDLFPDCIPLVGFLDDIAVLGMTVNRLQGSIADYKEWRDNNWQGDSLGNAGERQKSKAT</sequence>
<feature type="region of interest" description="Disordered" evidence="5">
    <location>
        <begin position="95"/>
        <end position="114"/>
    </location>
</feature>
<comment type="subcellular location">
    <subcellularLocation>
        <location evidence="1">Endomembrane system</location>
        <topology evidence="1">Multi-pass membrane protein</topology>
    </subcellularLocation>
</comment>
<organism evidence="8">
    <name type="scientific">Odontella aurita</name>
    <dbReference type="NCBI Taxonomy" id="265563"/>
    <lineage>
        <taxon>Eukaryota</taxon>
        <taxon>Sar</taxon>
        <taxon>Stramenopiles</taxon>
        <taxon>Ochrophyta</taxon>
        <taxon>Bacillariophyta</taxon>
        <taxon>Mediophyceae</taxon>
        <taxon>Biddulphiophycidae</taxon>
        <taxon>Eupodiscales</taxon>
        <taxon>Odontellaceae</taxon>
        <taxon>Odontella</taxon>
    </lineage>
</organism>
<reference evidence="8" key="1">
    <citation type="submission" date="2021-01" db="EMBL/GenBank/DDBJ databases">
        <authorList>
            <person name="Corre E."/>
            <person name="Pelletier E."/>
            <person name="Niang G."/>
            <person name="Scheremetjew M."/>
            <person name="Finn R."/>
            <person name="Kale V."/>
            <person name="Holt S."/>
            <person name="Cochrane G."/>
            <person name="Meng A."/>
            <person name="Brown T."/>
            <person name="Cohen L."/>
        </authorList>
    </citation>
    <scope>NUCLEOTIDE SEQUENCE</scope>
    <source>
        <strain evidence="8">Isolate 1302-5</strain>
    </source>
</reference>
<dbReference type="InterPro" id="IPR010652">
    <property type="entry name" value="DUF1232"/>
</dbReference>
<evidence type="ECO:0000256" key="6">
    <source>
        <dbReference type="SAM" id="Phobius"/>
    </source>
</evidence>
<evidence type="ECO:0000259" key="7">
    <source>
        <dbReference type="Pfam" id="PF06803"/>
    </source>
</evidence>
<keyword evidence="3 6" id="KW-1133">Transmembrane helix</keyword>
<keyword evidence="2 6" id="KW-0812">Transmembrane</keyword>
<feature type="domain" description="DUF1232" evidence="7">
    <location>
        <begin position="43"/>
        <end position="75"/>
    </location>
</feature>
<evidence type="ECO:0000256" key="5">
    <source>
        <dbReference type="SAM" id="MobiDB-lite"/>
    </source>
</evidence>
<evidence type="ECO:0000256" key="2">
    <source>
        <dbReference type="ARBA" id="ARBA00022692"/>
    </source>
</evidence>
<dbReference type="AlphaFoldDB" id="A0A6U6FFW6"/>
<dbReference type="GO" id="GO:0012505">
    <property type="term" value="C:endomembrane system"/>
    <property type="evidence" value="ECO:0007669"/>
    <property type="project" value="UniProtKB-SubCell"/>
</dbReference>
<dbReference type="Pfam" id="PF06803">
    <property type="entry name" value="DUF1232"/>
    <property type="match status" value="1"/>
</dbReference>
<name>A0A6U6FFW6_9STRA</name>
<evidence type="ECO:0000256" key="1">
    <source>
        <dbReference type="ARBA" id="ARBA00004127"/>
    </source>
</evidence>
<dbReference type="EMBL" id="HBKQ01026999">
    <property type="protein sequence ID" value="CAE2245076.1"/>
    <property type="molecule type" value="Transcribed_RNA"/>
</dbReference>
<keyword evidence="4 6" id="KW-0472">Membrane</keyword>
<evidence type="ECO:0000256" key="4">
    <source>
        <dbReference type="ARBA" id="ARBA00023136"/>
    </source>
</evidence>
<proteinExistence type="predicted"/>
<protein>
    <recommendedName>
        <fullName evidence="7">DUF1232 domain-containing protein</fullName>
    </recommendedName>
</protein>
<evidence type="ECO:0000313" key="9">
    <source>
        <dbReference type="EMBL" id="CAE2245078.1"/>
    </source>
</evidence>
<dbReference type="EMBL" id="HBKQ01027000">
    <property type="protein sequence ID" value="CAE2245078.1"/>
    <property type="molecule type" value="Transcribed_RNA"/>
</dbReference>
<evidence type="ECO:0000313" key="8">
    <source>
        <dbReference type="EMBL" id="CAE2245076.1"/>
    </source>
</evidence>